<evidence type="ECO:0000259" key="1">
    <source>
        <dbReference type="Pfam" id="PF25731"/>
    </source>
</evidence>
<feature type="domain" description="Crassvirus muzzle protein N-terminal region" evidence="1">
    <location>
        <begin position="1"/>
        <end position="122"/>
    </location>
</feature>
<sequence>MNKDLDDRLIPNGEYRDAQNISVGKSEADDIGSLETVLGNILGNDFNSNIISLEIIGYYADEINNRFIIFLTDYTDTNANPTPPSSTNNCFIYEYTPSNKGVDLLVSGIFLNFSKNKPITGVDLIEDLLFFTDNRNQPRK</sequence>
<proteinExistence type="predicted"/>
<protein>
    <recommendedName>
        <fullName evidence="1">Crassvirus muzzle protein N-terminal region domain-containing protein</fullName>
    </recommendedName>
</protein>
<gene>
    <name evidence="2" type="ORF">S01H4_47759</name>
</gene>
<accession>X1DZK0</accession>
<reference evidence="2" key="1">
    <citation type="journal article" date="2014" name="Front. Microbiol.">
        <title>High frequency of phylogenetically diverse reductive dehalogenase-homologous genes in deep subseafloor sedimentary metagenomes.</title>
        <authorList>
            <person name="Kawai M."/>
            <person name="Futagami T."/>
            <person name="Toyoda A."/>
            <person name="Takaki Y."/>
            <person name="Nishi S."/>
            <person name="Hori S."/>
            <person name="Arai W."/>
            <person name="Tsubouchi T."/>
            <person name="Morono Y."/>
            <person name="Uchiyama I."/>
            <person name="Ito T."/>
            <person name="Fujiyama A."/>
            <person name="Inagaki F."/>
            <person name="Takami H."/>
        </authorList>
    </citation>
    <scope>NUCLEOTIDE SEQUENCE</scope>
    <source>
        <strain evidence="2">Expedition CK06-06</strain>
    </source>
</reference>
<comment type="caution">
    <text evidence="2">The sequence shown here is derived from an EMBL/GenBank/DDBJ whole genome shotgun (WGS) entry which is preliminary data.</text>
</comment>
<evidence type="ECO:0000313" key="2">
    <source>
        <dbReference type="EMBL" id="GAH01838.1"/>
    </source>
</evidence>
<name>X1DZK0_9ZZZZ</name>
<dbReference type="InterPro" id="IPR057889">
    <property type="entry name" value="crAss_MUZ_N"/>
</dbReference>
<dbReference type="EMBL" id="BART01026849">
    <property type="protein sequence ID" value="GAH01838.1"/>
    <property type="molecule type" value="Genomic_DNA"/>
</dbReference>
<dbReference type="Pfam" id="PF25731">
    <property type="entry name" value="crAss_MUZ"/>
    <property type="match status" value="1"/>
</dbReference>
<organism evidence="2">
    <name type="scientific">marine sediment metagenome</name>
    <dbReference type="NCBI Taxonomy" id="412755"/>
    <lineage>
        <taxon>unclassified sequences</taxon>
        <taxon>metagenomes</taxon>
        <taxon>ecological metagenomes</taxon>
    </lineage>
</organism>
<dbReference type="AlphaFoldDB" id="X1DZK0"/>